<dbReference type="GO" id="GO:0007166">
    <property type="term" value="P:cell surface receptor signaling pathway"/>
    <property type="evidence" value="ECO:0007669"/>
    <property type="project" value="TreeGrafter"/>
</dbReference>
<dbReference type="Gene3D" id="2.60.40.10">
    <property type="entry name" value="Immunoglobulins"/>
    <property type="match status" value="1"/>
</dbReference>
<dbReference type="SUPFAM" id="SSF48726">
    <property type="entry name" value="Immunoglobulin"/>
    <property type="match status" value="1"/>
</dbReference>
<feature type="domain" description="Immunoglobulin V-set" evidence="6">
    <location>
        <begin position="25"/>
        <end position="116"/>
    </location>
</feature>
<dbReference type="Proteomes" id="UP000662637">
    <property type="component" value="Unassembled WGS sequence"/>
</dbReference>
<evidence type="ECO:0000256" key="1">
    <source>
        <dbReference type="ARBA" id="ARBA00022729"/>
    </source>
</evidence>
<gene>
    <name evidence="7" type="ORF">GHT09_000224</name>
</gene>
<keyword evidence="3" id="KW-1064">Adaptive immunity</keyword>
<accession>A0A834QZD4</accession>
<sequence>MGTSVLCCLVLCLLGAGSFVAEVIQTPGHLVKTKGQKAKMHCVPTTGHTAVYLYQQKPNKELQFLIYFQNREVLAQIEMVKQRFTVEYPQNSPCSLEIQSSEPGDSALYFCASSPSTALKRWFLLVHKPITARLRKQAMH</sequence>
<keyword evidence="1 5" id="KW-0732">Signal</keyword>
<dbReference type="EMBL" id="WJEC01000009">
    <property type="protein sequence ID" value="KAF7487285.1"/>
    <property type="molecule type" value="Genomic_DNA"/>
</dbReference>
<evidence type="ECO:0000313" key="7">
    <source>
        <dbReference type="EMBL" id="KAF7487285.1"/>
    </source>
</evidence>
<dbReference type="GO" id="GO:0002250">
    <property type="term" value="P:adaptive immune response"/>
    <property type="evidence" value="ECO:0007669"/>
    <property type="project" value="UniProtKB-KW"/>
</dbReference>
<dbReference type="Pfam" id="PF07686">
    <property type="entry name" value="V-set"/>
    <property type="match status" value="1"/>
</dbReference>
<dbReference type="GO" id="GO:0005886">
    <property type="term" value="C:plasma membrane"/>
    <property type="evidence" value="ECO:0007669"/>
    <property type="project" value="TreeGrafter"/>
</dbReference>
<evidence type="ECO:0000256" key="3">
    <source>
        <dbReference type="ARBA" id="ARBA00023130"/>
    </source>
</evidence>
<comment type="caution">
    <text evidence="7">The sequence shown here is derived from an EMBL/GenBank/DDBJ whole genome shotgun (WGS) entry which is preliminary data.</text>
</comment>
<dbReference type="InterPro" id="IPR050413">
    <property type="entry name" value="TCR_beta_variable"/>
</dbReference>
<reference evidence="7" key="1">
    <citation type="submission" date="2020-08" db="EMBL/GenBank/DDBJ databases">
        <authorList>
            <person name="Shumante A."/>
            <person name="Zimin A.V."/>
            <person name="Puiu D."/>
            <person name="Salzberg S.L."/>
        </authorList>
    </citation>
    <scope>NUCLEOTIDE SEQUENCE</scope>
    <source>
        <strain evidence="7">WC2-LM</strain>
        <tissue evidence="7">Liver</tissue>
    </source>
</reference>
<evidence type="ECO:0000256" key="4">
    <source>
        <dbReference type="ARBA" id="ARBA00023319"/>
    </source>
</evidence>
<evidence type="ECO:0000256" key="2">
    <source>
        <dbReference type="ARBA" id="ARBA00022859"/>
    </source>
</evidence>
<feature type="chain" id="PRO_5032294353" description="Immunoglobulin V-set domain-containing protein" evidence="5">
    <location>
        <begin position="22"/>
        <end position="140"/>
    </location>
</feature>
<protein>
    <recommendedName>
        <fullName evidence="6">Immunoglobulin V-set domain-containing protein</fullName>
    </recommendedName>
</protein>
<dbReference type="InterPro" id="IPR036179">
    <property type="entry name" value="Ig-like_dom_sf"/>
</dbReference>
<dbReference type="InterPro" id="IPR013783">
    <property type="entry name" value="Ig-like_fold"/>
</dbReference>
<keyword evidence="4" id="KW-0393">Immunoglobulin domain</keyword>
<evidence type="ECO:0000256" key="5">
    <source>
        <dbReference type="SAM" id="SignalP"/>
    </source>
</evidence>
<organism evidence="7 8">
    <name type="scientific">Marmota monax</name>
    <name type="common">Woodchuck</name>
    <dbReference type="NCBI Taxonomy" id="9995"/>
    <lineage>
        <taxon>Eukaryota</taxon>
        <taxon>Metazoa</taxon>
        <taxon>Chordata</taxon>
        <taxon>Craniata</taxon>
        <taxon>Vertebrata</taxon>
        <taxon>Euteleostomi</taxon>
        <taxon>Mammalia</taxon>
        <taxon>Eutheria</taxon>
        <taxon>Euarchontoglires</taxon>
        <taxon>Glires</taxon>
        <taxon>Rodentia</taxon>
        <taxon>Sciuromorpha</taxon>
        <taxon>Sciuridae</taxon>
        <taxon>Xerinae</taxon>
        <taxon>Marmotini</taxon>
        <taxon>Marmota</taxon>
    </lineage>
</organism>
<dbReference type="PANTHER" id="PTHR23268:SF82">
    <property type="entry name" value="NON-FUNCTIONAL T CELL RECEPTOR BETA VARIABLE 23-1-RELATED"/>
    <property type="match status" value="1"/>
</dbReference>
<evidence type="ECO:0000313" key="8">
    <source>
        <dbReference type="Proteomes" id="UP000662637"/>
    </source>
</evidence>
<dbReference type="PANTHER" id="PTHR23268">
    <property type="entry name" value="T-CELL RECEPTOR BETA CHAIN"/>
    <property type="match status" value="1"/>
</dbReference>
<proteinExistence type="predicted"/>
<keyword evidence="2" id="KW-0391">Immunity</keyword>
<dbReference type="InterPro" id="IPR013106">
    <property type="entry name" value="Ig_V-set"/>
</dbReference>
<evidence type="ECO:0000259" key="6">
    <source>
        <dbReference type="Pfam" id="PF07686"/>
    </source>
</evidence>
<feature type="signal peptide" evidence="5">
    <location>
        <begin position="1"/>
        <end position="21"/>
    </location>
</feature>
<dbReference type="AlphaFoldDB" id="A0A834QZD4"/>
<name>A0A834QZD4_MARMO</name>